<gene>
    <name evidence="1" type="ORF">GCM10007049_19510</name>
</gene>
<reference evidence="1" key="1">
    <citation type="journal article" date="2014" name="Int. J. Syst. Evol. Microbiol.">
        <title>Complete genome sequence of Corynebacterium casei LMG S-19264T (=DSM 44701T), isolated from a smear-ripened cheese.</title>
        <authorList>
            <consortium name="US DOE Joint Genome Institute (JGI-PGF)"/>
            <person name="Walter F."/>
            <person name="Albersmeier A."/>
            <person name="Kalinowski J."/>
            <person name="Ruckert C."/>
        </authorList>
    </citation>
    <scope>NUCLEOTIDE SEQUENCE</scope>
    <source>
        <strain evidence="1">KCTC 12368</strain>
    </source>
</reference>
<accession>A0A918UQR2</accession>
<dbReference type="EMBL" id="BMWX01000003">
    <property type="protein sequence ID" value="GGZ26875.1"/>
    <property type="molecule type" value="Genomic_DNA"/>
</dbReference>
<keyword evidence="2" id="KW-1185">Reference proteome</keyword>
<name>A0A918UQR2_9BACT</name>
<dbReference type="Proteomes" id="UP000619457">
    <property type="component" value="Unassembled WGS sequence"/>
</dbReference>
<evidence type="ECO:0000313" key="2">
    <source>
        <dbReference type="Proteomes" id="UP000619457"/>
    </source>
</evidence>
<proteinExistence type="predicted"/>
<reference evidence="1" key="2">
    <citation type="submission" date="2020-09" db="EMBL/GenBank/DDBJ databases">
        <authorList>
            <person name="Sun Q."/>
            <person name="Kim S."/>
        </authorList>
    </citation>
    <scope>NUCLEOTIDE SEQUENCE</scope>
    <source>
        <strain evidence="1">KCTC 12368</strain>
    </source>
</reference>
<dbReference type="AlphaFoldDB" id="A0A918UQR2"/>
<evidence type="ECO:0000313" key="1">
    <source>
        <dbReference type="EMBL" id="GGZ26875.1"/>
    </source>
</evidence>
<organism evidence="1 2">
    <name type="scientific">Echinicola pacifica</name>
    <dbReference type="NCBI Taxonomy" id="346377"/>
    <lineage>
        <taxon>Bacteria</taxon>
        <taxon>Pseudomonadati</taxon>
        <taxon>Bacteroidota</taxon>
        <taxon>Cytophagia</taxon>
        <taxon>Cytophagales</taxon>
        <taxon>Cyclobacteriaceae</taxon>
        <taxon>Echinicola</taxon>
    </lineage>
</organism>
<protein>
    <submittedName>
        <fullName evidence="1">Uncharacterized protein</fullName>
    </submittedName>
</protein>
<sequence length="242" mass="27189">MSMPIKLLFTSLLVFFLTSEINAQNFYKERIPRPYTVSLYGGPASMYTDNGGPYRDLNFPIFGSFALAGEKKITSRVNFRATLGYQHVSSNKEYNANQAFQWGEDNKAYAFQGDAFYIDFSPVFYFIPYPSHVMRPRVNGYAGIGLGYLVLPGQQAFATKDPNGDPKLSVIDITNSTIYLPIRLGGSMAFGSNWDIGFEGSLFASFSDELDGNAGTNQTNDLFMQANFFVKHYISPFPFWKK</sequence>
<comment type="caution">
    <text evidence="1">The sequence shown here is derived from an EMBL/GenBank/DDBJ whole genome shotgun (WGS) entry which is preliminary data.</text>
</comment>